<feature type="compositionally biased region" description="Low complexity" evidence="1">
    <location>
        <begin position="40"/>
        <end position="49"/>
    </location>
</feature>
<dbReference type="Proteomes" id="UP000199227">
    <property type="component" value="Unassembled WGS sequence"/>
</dbReference>
<feature type="region of interest" description="Disordered" evidence="1">
    <location>
        <begin position="25"/>
        <end position="60"/>
    </location>
</feature>
<feature type="compositionally biased region" description="Polar residues" evidence="1">
    <location>
        <begin position="25"/>
        <end position="39"/>
    </location>
</feature>
<dbReference type="STRING" id="223786.SAMN05216234_1112"/>
<evidence type="ECO:0000313" key="2">
    <source>
        <dbReference type="EMBL" id="SFP22264.1"/>
    </source>
</evidence>
<dbReference type="AlphaFoldDB" id="A0A1I5NKF2"/>
<dbReference type="EMBL" id="FOXB01000011">
    <property type="protein sequence ID" value="SFP22264.1"/>
    <property type="molecule type" value="Genomic_DNA"/>
</dbReference>
<evidence type="ECO:0000256" key="1">
    <source>
        <dbReference type="SAM" id="MobiDB-lite"/>
    </source>
</evidence>
<accession>A0A1I5NKF2</accession>
<dbReference type="RefSeq" id="WP_092911814.1">
    <property type="nucleotide sequence ID" value="NZ_CP136592.1"/>
</dbReference>
<gene>
    <name evidence="2" type="ORF">SAMN05216234_1112</name>
</gene>
<dbReference type="InterPro" id="IPR021973">
    <property type="entry name" value="SprA-related"/>
</dbReference>
<dbReference type="OrthoDB" id="9812722at2"/>
<feature type="compositionally biased region" description="Basic and acidic residues" evidence="1">
    <location>
        <begin position="50"/>
        <end position="60"/>
    </location>
</feature>
<keyword evidence="3" id="KW-1185">Reference proteome</keyword>
<feature type="compositionally biased region" description="Polar residues" evidence="1">
    <location>
        <begin position="187"/>
        <end position="206"/>
    </location>
</feature>
<dbReference type="Pfam" id="PF12118">
    <property type="entry name" value="SprA-related"/>
    <property type="match status" value="1"/>
</dbReference>
<feature type="region of interest" description="Disordered" evidence="1">
    <location>
        <begin position="182"/>
        <end position="206"/>
    </location>
</feature>
<organism evidence="2 3">
    <name type="scientific">Hydrogenimonas thermophila</name>
    <dbReference type="NCBI Taxonomy" id="223786"/>
    <lineage>
        <taxon>Bacteria</taxon>
        <taxon>Pseudomonadati</taxon>
        <taxon>Campylobacterota</taxon>
        <taxon>Epsilonproteobacteria</taxon>
        <taxon>Campylobacterales</taxon>
        <taxon>Hydrogenimonadaceae</taxon>
        <taxon>Hydrogenimonas</taxon>
    </lineage>
</organism>
<protein>
    <submittedName>
        <fullName evidence="2">SprA-related family protein</fullName>
    </submittedName>
</protein>
<proteinExistence type="predicted"/>
<sequence length="206" mass="22303">MQVSSNWLTTYSNSNWRENNFLQSNTSISQNDNNTLVADNSSKTSNNSTENRDDNTKPKSINELDSEEKTLLAQLQASDSKVRAHESAHLSAAAGIAAGGASFTYERGPDGRMYAVAGEVPISISEGKDPQDTLEKMRQVEAAAMAPADPSPQDHAVAASARSGELKALMDLQKEKSEIQREEGLKQYSSTALQPIEQRNSLSITA</sequence>
<reference evidence="2 3" key="1">
    <citation type="submission" date="2016-10" db="EMBL/GenBank/DDBJ databases">
        <authorList>
            <person name="de Groot N.N."/>
        </authorList>
    </citation>
    <scope>NUCLEOTIDE SEQUENCE [LARGE SCALE GENOMIC DNA]</scope>
    <source>
        <strain evidence="2 3">EP1-55-1</strain>
    </source>
</reference>
<evidence type="ECO:0000313" key="3">
    <source>
        <dbReference type="Proteomes" id="UP000199227"/>
    </source>
</evidence>
<name>A0A1I5NKF2_9BACT</name>